<dbReference type="Pfam" id="PF07715">
    <property type="entry name" value="Plug"/>
    <property type="match status" value="1"/>
</dbReference>
<dbReference type="InterPro" id="IPR036942">
    <property type="entry name" value="Beta-barrel_TonB_sf"/>
</dbReference>
<evidence type="ECO:0000256" key="5">
    <source>
        <dbReference type="ARBA" id="ARBA00022729"/>
    </source>
</evidence>
<reference evidence="12" key="1">
    <citation type="submission" date="2022-09" db="EMBL/GenBank/DDBJ databases">
        <authorList>
            <person name="Yuan C."/>
            <person name="Ke Z."/>
        </authorList>
    </citation>
    <scope>NUCLEOTIDE SEQUENCE</scope>
    <source>
        <strain evidence="12">LB-8</strain>
    </source>
</reference>
<keyword evidence="4 8" id="KW-0812">Transmembrane</keyword>
<dbReference type="InterPro" id="IPR041700">
    <property type="entry name" value="OMP_b-brl_3"/>
</dbReference>
<dbReference type="RefSeq" id="WP_279299610.1">
    <property type="nucleotide sequence ID" value="NZ_JAOTIF010000029.1"/>
</dbReference>
<keyword evidence="6 8" id="KW-0472">Membrane</keyword>
<dbReference type="SUPFAM" id="SSF56935">
    <property type="entry name" value="Porins"/>
    <property type="match status" value="1"/>
</dbReference>
<comment type="caution">
    <text evidence="12">The sequence shown here is derived from an EMBL/GenBank/DDBJ whole genome shotgun (WGS) entry which is preliminary data.</text>
</comment>
<sequence>MRRFLVLIVIAFFSLNSFSQMQGRNGQQLNGRFYGRVVDASNKGVDAASVILLQVRMDSATQQRKETTIGGMLTKPNGEFSIENVPARGRYLLRITGIGFKPHEQPVAFERPSQSTGGQNNMMAALDKDLGNIKLQVDDKLLNNVTVTSSKPQLQLGIDRKIFNVEQNLVSAGGSAIDVMRNVPSVSVDIDGNISVRNSAPQIFVDGRPTTMTLEQIPADAIESVEIITNPSAKFDASGGTAGILNIILKKNKRVGYSGNVRASADSRGRIGGGGNVNLRQGKFNTFLSANIFPRKSKSTGTTDRTEFFKNDITQNDSIVHSIQNDRSLNKGVFGFGRAGFDYFINNRNTLTVSGTYSGGKMRPNTNSGISFSHEYDNWDSLSNNDRTSNSNNEFKNWGGQISFKHNFPKSGHEWTADATYNQGENNNENLIKTDYYRTGDKIFDRTYQQQQIGNGINENLVLQSDYVNPLNENSKFEAGVRASIRSVSSTNNFYSISEEGIKLPITRQSIAYESNDNVYAGYINYASRIKNFGYQLGLRAENSEYNGDITDKGQSFKIKYDISLFPSVFLSQKVTDNDELQFNYSRRINRPNFWQLIPFTDYADSLNISRGNPNLKPEFTNSFELSYSKSFKNRDNFIASLYFKNTNDLITRYISQEYDTVINRKVIVSSYVNANSSYVTGLELTSRNKITKWWELTSNVNFYTSKIDLKDVADPDQFLSYFIKLNNNLKLPKNFSIQISGDYDSKRLTGGSGGGGGGGRGGGGGFGGGGFGGGGSTAQGYIRPQFDVDAAIRYDFLKDRAASISLSMNDVFRTRKFDSHTQSLSFTQDVFRRRDPQILRLNFNWRFGKFDANLFKRKNNREEGGDQGSEGMNF</sequence>
<evidence type="ECO:0000256" key="9">
    <source>
        <dbReference type="SAM" id="SignalP"/>
    </source>
</evidence>
<evidence type="ECO:0000256" key="7">
    <source>
        <dbReference type="ARBA" id="ARBA00023237"/>
    </source>
</evidence>
<keyword evidence="12" id="KW-0675">Receptor</keyword>
<evidence type="ECO:0000259" key="10">
    <source>
        <dbReference type="Pfam" id="PF07715"/>
    </source>
</evidence>
<accession>A0A9X3BK47</accession>
<protein>
    <submittedName>
        <fullName evidence="12">TonB-dependent receptor</fullName>
    </submittedName>
</protein>
<evidence type="ECO:0000256" key="8">
    <source>
        <dbReference type="PROSITE-ProRule" id="PRU01360"/>
    </source>
</evidence>
<evidence type="ECO:0000256" key="1">
    <source>
        <dbReference type="ARBA" id="ARBA00004571"/>
    </source>
</evidence>
<dbReference type="GO" id="GO:0044718">
    <property type="term" value="P:siderophore transmembrane transport"/>
    <property type="evidence" value="ECO:0007669"/>
    <property type="project" value="TreeGrafter"/>
</dbReference>
<reference evidence="12" key="2">
    <citation type="submission" date="2023-04" db="EMBL/GenBank/DDBJ databases">
        <title>Paracnuella aquatica gen. nov., sp. nov., a member of the family Chitinophagaceae isolated from a hot spring.</title>
        <authorList>
            <person name="Wang C."/>
        </authorList>
    </citation>
    <scope>NUCLEOTIDE SEQUENCE</scope>
    <source>
        <strain evidence="12">LB-8</strain>
    </source>
</reference>
<evidence type="ECO:0000259" key="11">
    <source>
        <dbReference type="Pfam" id="PF14905"/>
    </source>
</evidence>
<dbReference type="GO" id="GO:0009279">
    <property type="term" value="C:cell outer membrane"/>
    <property type="evidence" value="ECO:0007669"/>
    <property type="project" value="UniProtKB-SubCell"/>
</dbReference>
<organism evidence="12 13">
    <name type="scientific">Paraflavisolibacter caeni</name>
    <dbReference type="NCBI Taxonomy" id="2982496"/>
    <lineage>
        <taxon>Bacteria</taxon>
        <taxon>Pseudomonadati</taxon>
        <taxon>Bacteroidota</taxon>
        <taxon>Chitinophagia</taxon>
        <taxon>Chitinophagales</taxon>
        <taxon>Chitinophagaceae</taxon>
        <taxon>Paraflavisolibacter</taxon>
    </lineage>
</organism>
<dbReference type="PROSITE" id="PS52016">
    <property type="entry name" value="TONB_DEPENDENT_REC_3"/>
    <property type="match status" value="1"/>
</dbReference>
<evidence type="ECO:0000313" key="12">
    <source>
        <dbReference type="EMBL" id="MCU7552173.1"/>
    </source>
</evidence>
<keyword evidence="5 9" id="KW-0732">Signal</keyword>
<dbReference type="SUPFAM" id="SSF49464">
    <property type="entry name" value="Carboxypeptidase regulatory domain-like"/>
    <property type="match status" value="1"/>
</dbReference>
<dbReference type="Pfam" id="PF14905">
    <property type="entry name" value="OMP_b-brl_3"/>
    <property type="match status" value="2"/>
</dbReference>
<evidence type="ECO:0000256" key="6">
    <source>
        <dbReference type="ARBA" id="ARBA00023136"/>
    </source>
</evidence>
<keyword evidence="2 8" id="KW-0813">Transport</keyword>
<name>A0A9X3BK47_9BACT</name>
<dbReference type="Gene3D" id="2.170.130.10">
    <property type="entry name" value="TonB-dependent receptor, plug domain"/>
    <property type="match status" value="1"/>
</dbReference>
<dbReference type="Proteomes" id="UP001155483">
    <property type="component" value="Unassembled WGS sequence"/>
</dbReference>
<evidence type="ECO:0000313" key="13">
    <source>
        <dbReference type="Proteomes" id="UP001155483"/>
    </source>
</evidence>
<dbReference type="PANTHER" id="PTHR30069:SF29">
    <property type="entry name" value="HEMOGLOBIN AND HEMOGLOBIN-HAPTOGLOBIN-BINDING PROTEIN 1-RELATED"/>
    <property type="match status" value="1"/>
</dbReference>
<dbReference type="InterPro" id="IPR012910">
    <property type="entry name" value="Plug_dom"/>
</dbReference>
<dbReference type="Pfam" id="PF13620">
    <property type="entry name" value="CarboxypepD_reg"/>
    <property type="match status" value="1"/>
</dbReference>
<proteinExistence type="inferred from homology"/>
<dbReference type="Gene3D" id="2.60.40.1120">
    <property type="entry name" value="Carboxypeptidase-like, regulatory domain"/>
    <property type="match status" value="1"/>
</dbReference>
<comment type="similarity">
    <text evidence="8">Belongs to the TonB-dependent receptor family.</text>
</comment>
<evidence type="ECO:0000256" key="3">
    <source>
        <dbReference type="ARBA" id="ARBA00022452"/>
    </source>
</evidence>
<dbReference type="InterPro" id="IPR039426">
    <property type="entry name" value="TonB-dep_rcpt-like"/>
</dbReference>
<feature type="domain" description="Outer membrane protein beta-barrel" evidence="11">
    <location>
        <begin position="775"/>
        <end position="846"/>
    </location>
</feature>
<dbReference type="Gene3D" id="2.40.170.20">
    <property type="entry name" value="TonB-dependent receptor, beta-barrel domain"/>
    <property type="match status" value="1"/>
</dbReference>
<feature type="domain" description="TonB-dependent receptor plug" evidence="10">
    <location>
        <begin position="173"/>
        <end position="243"/>
    </location>
</feature>
<keyword evidence="3 8" id="KW-1134">Transmembrane beta strand</keyword>
<keyword evidence="13" id="KW-1185">Reference proteome</keyword>
<keyword evidence="7 8" id="KW-0998">Cell outer membrane</keyword>
<dbReference type="InterPro" id="IPR037066">
    <property type="entry name" value="Plug_dom_sf"/>
</dbReference>
<evidence type="ECO:0000256" key="2">
    <source>
        <dbReference type="ARBA" id="ARBA00022448"/>
    </source>
</evidence>
<dbReference type="PANTHER" id="PTHR30069">
    <property type="entry name" value="TONB-DEPENDENT OUTER MEMBRANE RECEPTOR"/>
    <property type="match status" value="1"/>
</dbReference>
<feature type="chain" id="PRO_5040935034" evidence="9">
    <location>
        <begin position="20"/>
        <end position="875"/>
    </location>
</feature>
<comment type="subcellular location">
    <subcellularLocation>
        <location evidence="1 8">Cell outer membrane</location>
        <topology evidence="1 8">Multi-pass membrane protein</topology>
    </subcellularLocation>
</comment>
<feature type="domain" description="Outer membrane protein beta-barrel" evidence="11">
    <location>
        <begin position="406"/>
        <end position="751"/>
    </location>
</feature>
<dbReference type="EMBL" id="JAOTIF010000029">
    <property type="protein sequence ID" value="MCU7552173.1"/>
    <property type="molecule type" value="Genomic_DNA"/>
</dbReference>
<gene>
    <name evidence="12" type="ORF">OCK74_23850</name>
</gene>
<dbReference type="InterPro" id="IPR008969">
    <property type="entry name" value="CarboxyPept-like_regulatory"/>
</dbReference>
<feature type="signal peptide" evidence="9">
    <location>
        <begin position="1"/>
        <end position="19"/>
    </location>
</feature>
<dbReference type="GO" id="GO:0015344">
    <property type="term" value="F:siderophore uptake transmembrane transporter activity"/>
    <property type="evidence" value="ECO:0007669"/>
    <property type="project" value="TreeGrafter"/>
</dbReference>
<dbReference type="AlphaFoldDB" id="A0A9X3BK47"/>
<evidence type="ECO:0000256" key="4">
    <source>
        <dbReference type="ARBA" id="ARBA00022692"/>
    </source>
</evidence>